<gene>
    <name evidence="2" type="ORF">PAXRUDRAFT_163086</name>
</gene>
<name>A0A0D0DDF5_9AGAM</name>
<keyword evidence="3" id="KW-1185">Reference proteome</keyword>
<feature type="region of interest" description="Disordered" evidence="1">
    <location>
        <begin position="133"/>
        <end position="169"/>
    </location>
</feature>
<evidence type="ECO:0000256" key="1">
    <source>
        <dbReference type="SAM" id="MobiDB-lite"/>
    </source>
</evidence>
<sequence length="169" mass="18954">MILCRHPVMQCNIVVFFAQAQCEFLYIWAFMDYTKVVQPCINFPDYLPHSINSKWMGTFTDQLHSDEHIPPDMNIEKPVLFTYPDHIIKVMYHKASVTVCPFECIYSGPGGVSHHVHTSHTYTGKIKFLAAAEPQPGHSTQGATSLTLQPQQGGKVPGQHKANRGQQGS</sequence>
<evidence type="ECO:0000313" key="3">
    <source>
        <dbReference type="Proteomes" id="UP000054538"/>
    </source>
</evidence>
<reference evidence="3" key="2">
    <citation type="submission" date="2015-01" db="EMBL/GenBank/DDBJ databases">
        <title>Evolutionary Origins and Diversification of the Mycorrhizal Mutualists.</title>
        <authorList>
            <consortium name="DOE Joint Genome Institute"/>
            <consortium name="Mycorrhizal Genomics Consortium"/>
            <person name="Kohler A."/>
            <person name="Kuo A."/>
            <person name="Nagy L.G."/>
            <person name="Floudas D."/>
            <person name="Copeland A."/>
            <person name="Barry K.W."/>
            <person name="Cichocki N."/>
            <person name="Veneault-Fourrey C."/>
            <person name="LaButti K."/>
            <person name="Lindquist E.A."/>
            <person name="Lipzen A."/>
            <person name="Lundell T."/>
            <person name="Morin E."/>
            <person name="Murat C."/>
            <person name="Riley R."/>
            <person name="Ohm R."/>
            <person name="Sun H."/>
            <person name="Tunlid A."/>
            <person name="Henrissat B."/>
            <person name="Grigoriev I.V."/>
            <person name="Hibbett D.S."/>
            <person name="Martin F."/>
        </authorList>
    </citation>
    <scope>NUCLEOTIDE SEQUENCE [LARGE SCALE GENOMIC DNA]</scope>
    <source>
        <strain evidence="3">Ve08.2h10</strain>
    </source>
</reference>
<evidence type="ECO:0000313" key="2">
    <source>
        <dbReference type="EMBL" id="KIK78759.1"/>
    </source>
</evidence>
<reference evidence="2 3" key="1">
    <citation type="submission" date="2014-04" db="EMBL/GenBank/DDBJ databases">
        <authorList>
            <consortium name="DOE Joint Genome Institute"/>
            <person name="Kuo A."/>
            <person name="Kohler A."/>
            <person name="Jargeat P."/>
            <person name="Nagy L.G."/>
            <person name="Floudas D."/>
            <person name="Copeland A."/>
            <person name="Barry K.W."/>
            <person name="Cichocki N."/>
            <person name="Veneault-Fourrey C."/>
            <person name="LaButti K."/>
            <person name="Lindquist E.A."/>
            <person name="Lipzen A."/>
            <person name="Lundell T."/>
            <person name="Morin E."/>
            <person name="Murat C."/>
            <person name="Sun H."/>
            <person name="Tunlid A."/>
            <person name="Henrissat B."/>
            <person name="Grigoriev I.V."/>
            <person name="Hibbett D.S."/>
            <person name="Martin F."/>
            <person name="Nordberg H.P."/>
            <person name="Cantor M.N."/>
            <person name="Hua S.X."/>
        </authorList>
    </citation>
    <scope>NUCLEOTIDE SEQUENCE [LARGE SCALE GENOMIC DNA]</scope>
    <source>
        <strain evidence="2 3">Ve08.2h10</strain>
    </source>
</reference>
<dbReference type="EMBL" id="KN826484">
    <property type="protein sequence ID" value="KIK78759.1"/>
    <property type="molecule type" value="Genomic_DNA"/>
</dbReference>
<dbReference type="InParanoid" id="A0A0D0DDF5"/>
<protein>
    <submittedName>
        <fullName evidence="2">Uncharacterized protein</fullName>
    </submittedName>
</protein>
<dbReference type="HOGENOM" id="CLU_124585_0_0_1"/>
<feature type="compositionally biased region" description="Polar residues" evidence="1">
    <location>
        <begin position="137"/>
        <end position="152"/>
    </location>
</feature>
<dbReference type="OrthoDB" id="2643173at2759"/>
<proteinExistence type="predicted"/>
<accession>A0A0D0DDF5</accession>
<dbReference type="Proteomes" id="UP000054538">
    <property type="component" value="Unassembled WGS sequence"/>
</dbReference>
<dbReference type="AlphaFoldDB" id="A0A0D0DDF5"/>
<organism evidence="2 3">
    <name type="scientific">Paxillus rubicundulus Ve08.2h10</name>
    <dbReference type="NCBI Taxonomy" id="930991"/>
    <lineage>
        <taxon>Eukaryota</taxon>
        <taxon>Fungi</taxon>
        <taxon>Dikarya</taxon>
        <taxon>Basidiomycota</taxon>
        <taxon>Agaricomycotina</taxon>
        <taxon>Agaricomycetes</taxon>
        <taxon>Agaricomycetidae</taxon>
        <taxon>Boletales</taxon>
        <taxon>Paxilineae</taxon>
        <taxon>Paxillaceae</taxon>
        <taxon>Paxillus</taxon>
    </lineage>
</organism>